<dbReference type="GO" id="GO:0044780">
    <property type="term" value="P:bacterial-type flagellum assembly"/>
    <property type="evidence" value="ECO:0007669"/>
    <property type="project" value="InterPro"/>
</dbReference>
<gene>
    <name evidence="1" type="ORF">ASU35_09830</name>
</gene>
<dbReference type="Proteomes" id="UP000054874">
    <property type="component" value="Unassembled WGS sequence"/>
</dbReference>
<reference evidence="1 2" key="1">
    <citation type="submission" date="2015-11" db="EMBL/GenBank/DDBJ databases">
        <title>Butyribacter intestini gen. nov., sp. nov., a butyric acid-producing bacterium of the family Lachnospiraceae isolated from the human faeces.</title>
        <authorList>
            <person name="Zou Y."/>
            <person name="Xue W."/>
            <person name="Luo G."/>
            <person name="Lv M."/>
        </authorList>
    </citation>
    <scope>NUCLEOTIDE SEQUENCE [LARGE SCALE GENOMIC DNA]</scope>
    <source>
        <strain evidence="1 2">ACET-33324</strain>
    </source>
</reference>
<organism evidence="1 2">
    <name type="scientific">Acetivibrio ethanolgignens</name>
    <dbReference type="NCBI Taxonomy" id="290052"/>
    <lineage>
        <taxon>Bacteria</taxon>
        <taxon>Bacillati</taxon>
        <taxon>Bacillota</taxon>
        <taxon>Clostridia</taxon>
        <taxon>Eubacteriales</taxon>
        <taxon>Oscillospiraceae</taxon>
        <taxon>Acetivibrio</taxon>
    </lineage>
</organism>
<dbReference type="RefSeq" id="WP_058352520.1">
    <property type="nucleotide sequence ID" value="NZ_CABMMD010000150.1"/>
</dbReference>
<dbReference type="InterPro" id="IPR003713">
    <property type="entry name" value="FliS"/>
</dbReference>
<dbReference type="AlphaFoldDB" id="A0A0V8QF14"/>
<protein>
    <recommendedName>
        <fullName evidence="3">Flagellar protein FliS</fullName>
    </recommendedName>
</protein>
<keyword evidence="2" id="KW-1185">Reference proteome</keyword>
<evidence type="ECO:0000313" key="1">
    <source>
        <dbReference type="EMBL" id="KSV59213.1"/>
    </source>
</evidence>
<name>A0A0V8QF14_9FIRM</name>
<proteinExistence type="predicted"/>
<evidence type="ECO:0008006" key="3">
    <source>
        <dbReference type="Google" id="ProtNLM"/>
    </source>
</evidence>
<dbReference type="Pfam" id="PF02561">
    <property type="entry name" value="FliS"/>
    <property type="match status" value="1"/>
</dbReference>
<dbReference type="CDD" id="cd16098">
    <property type="entry name" value="FliS"/>
    <property type="match status" value="1"/>
</dbReference>
<dbReference type="STRING" id="290052.ASU35_09830"/>
<accession>A0A0V8QF14</accession>
<dbReference type="EMBL" id="LNAM01000150">
    <property type="protein sequence ID" value="KSV59213.1"/>
    <property type="molecule type" value="Genomic_DNA"/>
</dbReference>
<comment type="caution">
    <text evidence="1">The sequence shown here is derived from an EMBL/GenBank/DDBJ whole genome shotgun (WGS) entry which is preliminary data.</text>
</comment>
<dbReference type="InterPro" id="IPR036584">
    <property type="entry name" value="FliS_sf"/>
</dbReference>
<sequence length="165" mass="18384">MDSEKKQMYSARITQANASELVVITYEIIEDCIAEAIEALKSGQAGAGAVKGSFEQEIERARKLLNELMGSLDYSYDISRQLFNLYRYADRELSAGLFERKEDPLKNAGGVLAILKEGFEGVAKEDTRGPVMENTQKLYAGLTYGKHSLNEVFVNVNENSRGFRA</sequence>
<dbReference type="Gene3D" id="1.20.120.340">
    <property type="entry name" value="Flagellar protein FliS"/>
    <property type="match status" value="1"/>
</dbReference>
<evidence type="ECO:0000313" key="2">
    <source>
        <dbReference type="Proteomes" id="UP000054874"/>
    </source>
</evidence>
<dbReference type="SUPFAM" id="SSF101116">
    <property type="entry name" value="Flagellar export chaperone FliS"/>
    <property type="match status" value="1"/>
</dbReference>